<organism evidence="3 4">
    <name type="scientific">Cannabis sativa</name>
    <name type="common">Hemp</name>
    <name type="synonym">Marijuana</name>
    <dbReference type="NCBI Taxonomy" id="3483"/>
    <lineage>
        <taxon>Eukaryota</taxon>
        <taxon>Viridiplantae</taxon>
        <taxon>Streptophyta</taxon>
        <taxon>Embryophyta</taxon>
        <taxon>Tracheophyta</taxon>
        <taxon>Spermatophyta</taxon>
        <taxon>Magnoliopsida</taxon>
        <taxon>eudicotyledons</taxon>
        <taxon>Gunneridae</taxon>
        <taxon>Pentapetalae</taxon>
        <taxon>rosids</taxon>
        <taxon>fabids</taxon>
        <taxon>Rosales</taxon>
        <taxon>Cannabaceae</taxon>
        <taxon>Cannabis</taxon>
    </lineage>
</organism>
<dbReference type="InterPro" id="IPR006511">
    <property type="entry name" value="SHI_C"/>
</dbReference>
<dbReference type="AlphaFoldDB" id="A0A803Q9R6"/>
<reference evidence="3" key="2">
    <citation type="submission" date="2021-03" db="UniProtKB">
        <authorList>
            <consortium name="EnsemblPlants"/>
        </authorList>
    </citation>
    <scope>IDENTIFICATION</scope>
</reference>
<evidence type="ECO:0000256" key="2">
    <source>
        <dbReference type="SAM" id="Phobius"/>
    </source>
</evidence>
<feature type="region of interest" description="Disordered" evidence="1">
    <location>
        <begin position="103"/>
        <end position="128"/>
    </location>
</feature>
<dbReference type="PANTHER" id="PTHR47481:SF31">
    <property type="entry name" value="OS01G0873500 PROTEIN"/>
    <property type="match status" value="1"/>
</dbReference>
<accession>A0A803Q9R6</accession>
<reference evidence="3" key="1">
    <citation type="submission" date="2018-11" db="EMBL/GenBank/DDBJ databases">
        <authorList>
            <person name="Grassa J C."/>
        </authorList>
    </citation>
    <scope>NUCLEOTIDE SEQUENCE [LARGE SCALE GENOMIC DNA]</scope>
</reference>
<dbReference type="Proteomes" id="UP000596661">
    <property type="component" value="Chromosome 8"/>
</dbReference>
<dbReference type="EMBL" id="UZAU01000716">
    <property type="status" value="NOT_ANNOTATED_CDS"/>
    <property type="molecule type" value="Genomic_DNA"/>
</dbReference>
<dbReference type="NCBIfam" id="TIGR01624">
    <property type="entry name" value="LRP1_Cterm"/>
    <property type="match status" value="1"/>
</dbReference>
<dbReference type="EnsemblPlants" id="evm.model.08.1774">
    <property type="protein sequence ID" value="cds.evm.model.08.1774"/>
    <property type="gene ID" value="evm.TU.08.1774"/>
</dbReference>
<dbReference type="Pfam" id="PF05142">
    <property type="entry name" value="DUF702"/>
    <property type="match status" value="1"/>
</dbReference>
<feature type="region of interest" description="Disordered" evidence="1">
    <location>
        <begin position="593"/>
        <end position="626"/>
    </location>
</feature>
<dbReference type="Pfam" id="PF14223">
    <property type="entry name" value="Retrotran_gag_2"/>
    <property type="match status" value="1"/>
</dbReference>
<protein>
    <submittedName>
        <fullName evidence="3">Uncharacterized protein</fullName>
    </submittedName>
</protein>
<sequence>MLVDEGGDRSSGPLGFVDARVLWRSGSQASGFCLDFWGFEGFIATEVEGREDFDSDAEHTKRKGREIKSCDFLIEREEFELLEMEEDVVDSELSVWEFVDLEENGSDDNDQNEVEDNNGSGFESSPLEQDHHPIEVRGVHILHRFVSDKFGGRERMRKLGKRGFPKMFNSKKSPYLFVRPGVVRGFGKEEELAQNFPAEVKTTATFQVVRVSSRVNVNGVDQNHDQYAYQTAVTIGGHVFKDYFVSDNKSHDDVDDGGGRGLIGTVGSSSTISSSYHQLPLNMFGSTNAFINNPVVLILLELVGFVAFACSLSLLYINLVFMIMNQYNKLCSSTLSLSKVKHSHGIRALANRSLMKNSISATGGALRLNNAQPHNNQQVPLPRSYPISFNHSLSIKLDEHNFLPSKFLTTADQISNIVNPEFEDWEQQDNLLVFWLLSFMSEKTTNQMIRCDTTAQIWENLTEYYTTLNAAIGLYKTQFRNTKMIGSLSDYLLKIKGIVDRLATIGHAQTAQDHIEAIFNGLPPECDVFVTSITTRKETYTVAEVEAFNGTISWTYQLRSYYPAPAAPPGFNTGQGCGFGGSPFNNNSGSYYKSVARGGPSNSRGSTPSASTRGGHASYGRGQTNNWGQKKLVDEEIKDRVALSDTPDNIYSGQQVGGQLACQVLHKRSFVAYGCQLYRGPVKHISARMVLVGLKS</sequence>
<keyword evidence="4" id="KW-1185">Reference proteome</keyword>
<keyword evidence="2" id="KW-0812">Transmembrane</keyword>
<evidence type="ECO:0000313" key="4">
    <source>
        <dbReference type="Proteomes" id="UP000596661"/>
    </source>
</evidence>
<proteinExistence type="predicted"/>
<evidence type="ECO:0000256" key="1">
    <source>
        <dbReference type="SAM" id="MobiDB-lite"/>
    </source>
</evidence>
<dbReference type="Gramene" id="evm.model.08.1774">
    <property type="protein sequence ID" value="cds.evm.model.08.1774"/>
    <property type="gene ID" value="evm.TU.08.1774"/>
</dbReference>
<evidence type="ECO:0000313" key="3">
    <source>
        <dbReference type="EnsemblPlants" id="cds.evm.model.08.1774"/>
    </source>
</evidence>
<feature type="transmembrane region" description="Helical" evidence="2">
    <location>
        <begin position="295"/>
        <end position="319"/>
    </location>
</feature>
<feature type="compositionally biased region" description="Acidic residues" evidence="1">
    <location>
        <begin position="103"/>
        <end position="116"/>
    </location>
</feature>
<keyword evidence="2" id="KW-1133">Transmembrane helix</keyword>
<dbReference type="PANTHER" id="PTHR47481">
    <property type="match status" value="1"/>
</dbReference>
<keyword evidence="2" id="KW-0472">Membrane</keyword>
<feature type="compositionally biased region" description="Polar residues" evidence="1">
    <location>
        <begin position="600"/>
        <end position="612"/>
    </location>
</feature>
<name>A0A803Q9R6_CANSA</name>